<dbReference type="EMBL" id="JANPWB010000006">
    <property type="protein sequence ID" value="KAJ1178181.1"/>
    <property type="molecule type" value="Genomic_DNA"/>
</dbReference>
<sequence length="112" mass="13080">MERGLKPRLRGGSRKWDSFFNYSWACGRLSKRGFAESPLFGTGSRVSRTECLQYRRDPCNRFGDHNSITWKTCGVLISRSKLTMAQLQYSTTDYYPLHKENEMCHIKCKSTR</sequence>
<name>A0AAV7TPS1_PLEWA</name>
<comment type="caution">
    <text evidence="1">The sequence shown here is derived from an EMBL/GenBank/DDBJ whole genome shotgun (WGS) entry which is preliminary data.</text>
</comment>
<protein>
    <submittedName>
        <fullName evidence="1">Uncharacterized protein</fullName>
    </submittedName>
</protein>
<evidence type="ECO:0000313" key="2">
    <source>
        <dbReference type="Proteomes" id="UP001066276"/>
    </source>
</evidence>
<gene>
    <name evidence="1" type="ORF">NDU88_003428</name>
</gene>
<evidence type="ECO:0000313" key="1">
    <source>
        <dbReference type="EMBL" id="KAJ1178181.1"/>
    </source>
</evidence>
<accession>A0AAV7TPS1</accession>
<keyword evidence="2" id="KW-1185">Reference proteome</keyword>
<dbReference type="Proteomes" id="UP001066276">
    <property type="component" value="Chromosome 3_2"/>
</dbReference>
<reference evidence="1" key="1">
    <citation type="journal article" date="2022" name="bioRxiv">
        <title>Sequencing and chromosome-scale assembly of the giantPleurodeles waltlgenome.</title>
        <authorList>
            <person name="Brown T."/>
            <person name="Elewa A."/>
            <person name="Iarovenko S."/>
            <person name="Subramanian E."/>
            <person name="Araus A.J."/>
            <person name="Petzold A."/>
            <person name="Susuki M."/>
            <person name="Suzuki K.-i.T."/>
            <person name="Hayashi T."/>
            <person name="Toyoda A."/>
            <person name="Oliveira C."/>
            <person name="Osipova E."/>
            <person name="Leigh N.D."/>
            <person name="Simon A."/>
            <person name="Yun M.H."/>
        </authorList>
    </citation>
    <scope>NUCLEOTIDE SEQUENCE</scope>
    <source>
        <strain evidence="1">20211129_DDA</strain>
        <tissue evidence="1">Liver</tissue>
    </source>
</reference>
<organism evidence="1 2">
    <name type="scientific">Pleurodeles waltl</name>
    <name type="common">Iberian ribbed newt</name>
    <dbReference type="NCBI Taxonomy" id="8319"/>
    <lineage>
        <taxon>Eukaryota</taxon>
        <taxon>Metazoa</taxon>
        <taxon>Chordata</taxon>
        <taxon>Craniata</taxon>
        <taxon>Vertebrata</taxon>
        <taxon>Euteleostomi</taxon>
        <taxon>Amphibia</taxon>
        <taxon>Batrachia</taxon>
        <taxon>Caudata</taxon>
        <taxon>Salamandroidea</taxon>
        <taxon>Salamandridae</taxon>
        <taxon>Pleurodelinae</taxon>
        <taxon>Pleurodeles</taxon>
    </lineage>
</organism>
<proteinExistence type="predicted"/>
<dbReference type="AlphaFoldDB" id="A0AAV7TPS1"/>